<protein>
    <submittedName>
        <fullName evidence="2">Polymorphic toxin type 15 domain-containing protein</fullName>
    </submittedName>
</protein>
<dbReference type="Pfam" id="PF15604">
    <property type="entry name" value="Ntox15"/>
    <property type="match status" value="1"/>
</dbReference>
<reference evidence="2 3" key="1">
    <citation type="submission" date="2023-01" db="EMBL/GenBank/DDBJ databases">
        <title>Trichodesmium-associated heterotrophic epibiont bacteria.</title>
        <authorList>
            <person name="Cleveland C.S."/>
            <person name="Webb E.A."/>
        </authorList>
    </citation>
    <scope>NUCLEOTIDE SEQUENCE [LARGE SCALE GENOMIC DNA]</scope>
    <source>
        <strain evidence="2 3">USCH2</strain>
    </source>
</reference>
<sequence>MNWVDPFGLSCKETKTIEVPAYDHNDPMADAITPVAITPVEWFVEGLADAAEAISQMVDTGVTAAGVATAGIALIPGKVADKALEPAVKKLDDIADAAQTTLTQAAKKAAREMDLHKVACFKKNKKGTDAEYDRQLKGQQDGINDMTVKEYLDNREAYNKIGRKGTGSAQQKARDNFESKLFNKYKKELRKTDRLRGEELESRANFLAKRDMKTLNALHNPDMIAGGYDNVVDLGDASVNKSIGSQWKNNGKDDAGNKLISSRVEAMDTQAKKALEELGPDAKMNVDLHRCK</sequence>
<evidence type="ECO:0000313" key="3">
    <source>
        <dbReference type="Proteomes" id="UP001377972"/>
    </source>
</evidence>
<proteinExistence type="predicted"/>
<accession>A0ABU8SZY2</accession>
<dbReference type="InterPro" id="IPR028949">
    <property type="entry name" value="Ntox15"/>
</dbReference>
<keyword evidence="3" id="KW-1185">Reference proteome</keyword>
<feature type="domain" description="Novel toxin 15" evidence="1">
    <location>
        <begin position="131"/>
        <end position="288"/>
    </location>
</feature>
<organism evidence="2 3">
    <name type="scientific">Pseudoalteromonas lipolytica</name>
    <dbReference type="NCBI Taxonomy" id="570156"/>
    <lineage>
        <taxon>Bacteria</taxon>
        <taxon>Pseudomonadati</taxon>
        <taxon>Pseudomonadota</taxon>
        <taxon>Gammaproteobacteria</taxon>
        <taxon>Alteromonadales</taxon>
        <taxon>Pseudoalteromonadaceae</taxon>
        <taxon>Pseudoalteromonas</taxon>
    </lineage>
</organism>
<dbReference type="EMBL" id="JAQPZS010000040">
    <property type="protein sequence ID" value="MEJ6498605.1"/>
    <property type="molecule type" value="Genomic_DNA"/>
</dbReference>
<evidence type="ECO:0000313" key="2">
    <source>
        <dbReference type="EMBL" id="MEJ6498605.1"/>
    </source>
</evidence>
<dbReference type="Proteomes" id="UP001377972">
    <property type="component" value="Unassembled WGS sequence"/>
</dbReference>
<evidence type="ECO:0000259" key="1">
    <source>
        <dbReference type="Pfam" id="PF15604"/>
    </source>
</evidence>
<name>A0ABU8SZY2_9GAMM</name>
<gene>
    <name evidence="2" type="ORF">PQI24_21505</name>
</gene>
<comment type="caution">
    <text evidence="2">The sequence shown here is derived from an EMBL/GenBank/DDBJ whole genome shotgun (WGS) entry which is preliminary data.</text>
</comment>